<dbReference type="SUPFAM" id="SSF81296">
    <property type="entry name" value="E set domains"/>
    <property type="match status" value="2"/>
</dbReference>
<evidence type="ECO:0000256" key="2">
    <source>
        <dbReference type="ARBA" id="ARBA00022448"/>
    </source>
</evidence>
<dbReference type="InterPro" id="IPR037036">
    <property type="entry name" value="PDED_dom_sf"/>
</dbReference>
<keyword evidence="8" id="KW-1185">Reference proteome</keyword>
<evidence type="ECO:0000256" key="4">
    <source>
        <dbReference type="ARBA" id="ARBA00023121"/>
    </source>
</evidence>
<evidence type="ECO:0000313" key="8">
    <source>
        <dbReference type="Proteomes" id="UP000591131"/>
    </source>
</evidence>
<dbReference type="GO" id="GO:0008289">
    <property type="term" value="F:lipid binding"/>
    <property type="evidence" value="ECO:0007669"/>
    <property type="project" value="UniProtKB-KW"/>
</dbReference>
<evidence type="ECO:0000259" key="6">
    <source>
        <dbReference type="Pfam" id="PF05351"/>
    </source>
</evidence>
<dbReference type="InterPro" id="IPR014756">
    <property type="entry name" value="Ig_E-set"/>
</dbReference>
<sequence length="236" mass="26717">MEPTSADSGLEKAAEPTGQGKAESGVWEWVTPEVVTKFSCATEDFLCPVSANTYGIDFIGFTVRDLDSGITLLEIKKDIPESGGSSSSSSTPDDVPPQRNIRYNFGPEFLELRTVGTNLEFVVGEKPVRNFRMIERHYFKDKILKSYDFTMPFCIPNSVNTWEVRYGLFSRYEGGGLRASEIVFTDVIYELPELTDEEKDELIDNPWETKSDSFYFVDDVLIMHNKADYSYADIID</sequence>
<gene>
    <name evidence="7" type="ORF">FOL47_007644</name>
</gene>
<dbReference type="PANTHER" id="PTHR12951">
    <property type="entry name" value="RETINAL PROTEIN 4"/>
    <property type="match status" value="1"/>
</dbReference>
<keyword evidence="3" id="KW-0653">Protein transport</keyword>
<keyword evidence="2" id="KW-0813">Transport</keyword>
<dbReference type="Proteomes" id="UP000591131">
    <property type="component" value="Unassembled WGS sequence"/>
</dbReference>
<evidence type="ECO:0000256" key="5">
    <source>
        <dbReference type="SAM" id="MobiDB-lite"/>
    </source>
</evidence>
<dbReference type="InterPro" id="IPR008015">
    <property type="entry name" value="PDED_dom"/>
</dbReference>
<dbReference type="PANTHER" id="PTHR12951:SF1">
    <property type="entry name" value="PROTEIN UNC-119 HOMOLOG"/>
    <property type="match status" value="1"/>
</dbReference>
<protein>
    <recommendedName>
        <fullName evidence="6">GMP phosphodiesterase delta subunit domain-containing protein</fullName>
    </recommendedName>
</protein>
<comment type="similarity">
    <text evidence="1">Belongs to the PDE6D/unc-119 family.</text>
</comment>
<feature type="region of interest" description="Disordered" evidence="5">
    <location>
        <begin position="1"/>
        <end position="24"/>
    </location>
</feature>
<feature type="domain" description="GMP phosphodiesterase delta subunit" evidence="6">
    <location>
        <begin position="51"/>
        <end position="166"/>
    </location>
</feature>
<dbReference type="EMBL" id="JAAPAO010000046">
    <property type="protein sequence ID" value="KAF4675506.1"/>
    <property type="molecule type" value="Genomic_DNA"/>
</dbReference>
<proteinExistence type="inferred from homology"/>
<dbReference type="GO" id="GO:0005929">
    <property type="term" value="C:cilium"/>
    <property type="evidence" value="ECO:0007669"/>
    <property type="project" value="TreeGrafter"/>
</dbReference>
<dbReference type="InterPro" id="IPR051519">
    <property type="entry name" value="PDE6D_unc-119_myristoyl-bd"/>
</dbReference>
<evidence type="ECO:0000256" key="3">
    <source>
        <dbReference type="ARBA" id="ARBA00022927"/>
    </source>
</evidence>
<dbReference type="GO" id="GO:0042953">
    <property type="term" value="P:lipoprotein transport"/>
    <property type="evidence" value="ECO:0007669"/>
    <property type="project" value="TreeGrafter"/>
</dbReference>
<accession>A0A7J6MVP4</accession>
<dbReference type="GO" id="GO:0060271">
    <property type="term" value="P:cilium assembly"/>
    <property type="evidence" value="ECO:0007669"/>
    <property type="project" value="TreeGrafter"/>
</dbReference>
<dbReference type="Pfam" id="PF05351">
    <property type="entry name" value="GMP_PDE_delta"/>
    <property type="match status" value="2"/>
</dbReference>
<dbReference type="AlphaFoldDB" id="A0A7J6MVP4"/>
<keyword evidence="4" id="KW-0446">Lipid-binding</keyword>
<dbReference type="OrthoDB" id="10248777at2759"/>
<evidence type="ECO:0000256" key="1">
    <source>
        <dbReference type="ARBA" id="ARBA00008102"/>
    </source>
</evidence>
<dbReference type="Gene3D" id="2.70.50.40">
    <property type="entry name" value="GMP phosphodiesterase, delta subunit"/>
    <property type="match status" value="2"/>
</dbReference>
<organism evidence="7 8">
    <name type="scientific">Perkinsus chesapeaki</name>
    <name type="common">Clam parasite</name>
    <name type="synonym">Perkinsus andrewsi</name>
    <dbReference type="NCBI Taxonomy" id="330153"/>
    <lineage>
        <taxon>Eukaryota</taxon>
        <taxon>Sar</taxon>
        <taxon>Alveolata</taxon>
        <taxon>Perkinsozoa</taxon>
        <taxon>Perkinsea</taxon>
        <taxon>Perkinsida</taxon>
        <taxon>Perkinsidae</taxon>
        <taxon>Perkinsus</taxon>
    </lineage>
</organism>
<name>A0A7J6MVP4_PERCH</name>
<comment type="caution">
    <text evidence="7">The sequence shown here is derived from an EMBL/GenBank/DDBJ whole genome shotgun (WGS) entry which is preliminary data.</text>
</comment>
<evidence type="ECO:0000313" key="7">
    <source>
        <dbReference type="EMBL" id="KAF4675506.1"/>
    </source>
</evidence>
<feature type="domain" description="GMP phosphodiesterase delta subunit" evidence="6">
    <location>
        <begin position="186"/>
        <end position="231"/>
    </location>
</feature>
<reference evidence="7 8" key="1">
    <citation type="submission" date="2020-04" db="EMBL/GenBank/DDBJ databases">
        <title>Perkinsus chesapeaki whole genome sequence.</title>
        <authorList>
            <person name="Bogema D.R."/>
        </authorList>
    </citation>
    <scope>NUCLEOTIDE SEQUENCE [LARGE SCALE GENOMIC DNA]</scope>
    <source>
        <strain evidence="7">ATCC PRA-425</strain>
    </source>
</reference>